<dbReference type="InterPro" id="IPR038081">
    <property type="entry name" value="CalX-like_sf"/>
</dbReference>
<keyword evidence="6" id="KW-1185">Reference proteome</keyword>
<dbReference type="Proteomes" id="UP000646484">
    <property type="component" value="Unassembled WGS sequence"/>
</dbReference>
<evidence type="ECO:0000259" key="4">
    <source>
        <dbReference type="Pfam" id="PF03160"/>
    </source>
</evidence>
<keyword evidence="1" id="KW-0732">Signal</keyword>
<comment type="caution">
    <text evidence="5">The sequence shown here is derived from an EMBL/GenBank/DDBJ whole genome shotgun (WGS) entry which is preliminary data.</text>
</comment>
<evidence type="ECO:0000256" key="3">
    <source>
        <dbReference type="ARBA" id="ARBA00022837"/>
    </source>
</evidence>
<evidence type="ECO:0000313" key="6">
    <source>
        <dbReference type="Proteomes" id="UP000646484"/>
    </source>
</evidence>
<proteinExistence type="predicted"/>
<dbReference type="InterPro" id="IPR003644">
    <property type="entry name" value="Calx_beta"/>
</dbReference>
<dbReference type="RefSeq" id="WP_186974680.1">
    <property type="nucleotide sequence ID" value="NZ_JACOOH010000001.1"/>
</dbReference>
<evidence type="ECO:0000256" key="2">
    <source>
        <dbReference type="ARBA" id="ARBA00022737"/>
    </source>
</evidence>
<gene>
    <name evidence="5" type="ORF">H8S64_01625</name>
</gene>
<keyword evidence="2" id="KW-0677">Repeat</keyword>
<dbReference type="SUPFAM" id="SSF141072">
    <property type="entry name" value="CalX-like"/>
    <property type="match status" value="1"/>
</dbReference>
<dbReference type="Gene3D" id="2.60.40.2030">
    <property type="match status" value="1"/>
</dbReference>
<sequence>MKNIWIFLLTLLTYGMLSCHDDNNDDASLSFGRSIYILQANGALEVELRADGAVEEQTVVKFTVGGSAVRGEDYELSADEFVLEAGQDRAKIQIQPKENYNEDREIRLELEPVAGFQLGDKRVVIIPIETKEQMIISFERDWRELEDELIVKVTVAGAVTGKYNSTEPLSIPFVIGNGTTAEAGVHYEIEGDVHAFVIKPGEDKAEIKVRYLLVEEGHDRLELALTLPDESFYFGNYNEMEIPIVGPLSMNKLAGKWTYSAFMCQDYMEMLVGGDFPDDLTALPTNNSATDILEFVTEDGMDMIKVHMTGDLRNYFRDTEIHIGSTGEEYLWETLTDLALVTSVRCDKVNLHFSPNQVKEEETTIGMRLVEGGEVLEIRILQYEPIEFLYDTYEMFEGDMEMFPLVFRFAKVKE</sequence>
<dbReference type="PROSITE" id="PS51257">
    <property type="entry name" value="PROKAR_LIPOPROTEIN"/>
    <property type="match status" value="1"/>
</dbReference>
<accession>A0ABR7CVZ1</accession>
<evidence type="ECO:0000313" key="5">
    <source>
        <dbReference type="EMBL" id="MBC5619792.1"/>
    </source>
</evidence>
<protein>
    <recommendedName>
        <fullName evidence="4">Calx-beta domain-containing protein</fullName>
    </recommendedName>
</protein>
<reference evidence="5 6" key="1">
    <citation type="submission" date="2020-08" db="EMBL/GenBank/DDBJ databases">
        <title>Genome public.</title>
        <authorList>
            <person name="Liu C."/>
            <person name="Sun Q."/>
        </authorList>
    </citation>
    <scope>NUCLEOTIDE SEQUENCE [LARGE SCALE GENOMIC DNA]</scope>
    <source>
        <strain evidence="5 6">NSJ-56</strain>
    </source>
</reference>
<keyword evidence="3" id="KW-0106">Calcium</keyword>
<dbReference type="Pfam" id="PF03160">
    <property type="entry name" value="Calx-beta"/>
    <property type="match status" value="1"/>
</dbReference>
<evidence type="ECO:0000256" key="1">
    <source>
        <dbReference type="ARBA" id="ARBA00022729"/>
    </source>
</evidence>
<dbReference type="EMBL" id="JACOOH010000001">
    <property type="protein sequence ID" value="MBC5619792.1"/>
    <property type="molecule type" value="Genomic_DNA"/>
</dbReference>
<name>A0ABR7CVZ1_9BACT</name>
<feature type="domain" description="Calx-beta" evidence="4">
    <location>
        <begin position="22"/>
        <end position="95"/>
    </location>
</feature>
<organism evidence="5 6">
    <name type="scientific">Butyricimonas hominis</name>
    <dbReference type="NCBI Taxonomy" id="2763032"/>
    <lineage>
        <taxon>Bacteria</taxon>
        <taxon>Pseudomonadati</taxon>
        <taxon>Bacteroidota</taxon>
        <taxon>Bacteroidia</taxon>
        <taxon>Bacteroidales</taxon>
        <taxon>Odoribacteraceae</taxon>
        <taxon>Butyricimonas</taxon>
    </lineage>
</organism>